<sequence>MRLFVKCSSRTQPLPRRRWWAAALGVSVLALQLTFPSLDSERWSGVWPLLLLPVIALSLHQLVSDAWVWNRLFRSEGQLDEYERHSRNAFIARAYNLSGGWALWLLFAAYILGGGFLKRSAALNPFPEGNAETANVVFFLTLVSAYTYLPRIVAALSEKDFAE</sequence>
<reference evidence="2 3" key="1">
    <citation type="submission" date="2018-07" db="EMBL/GenBank/DDBJ databases">
        <title>Complete Genome and Methylome Analysis of Deinococcus wulumuqiensis NEB 479.</title>
        <authorList>
            <person name="Fomenkov A."/>
            <person name="Luyten Y."/>
            <person name="Vincze T."/>
            <person name="Anton B.P."/>
            <person name="Clark T."/>
            <person name="Roberts R.J."/>
            <person name="Morgan R.D."/>
        </authorList>
    </citation>
    <scope>NUCLEOTIDE SEQUENCE [LARGE SCALE GENOMIC DNA]</scope>
    <source>
        <strain evidence="2 3">NEB 479</strain>
    </source>
</reference>
<gene>
    <name evidence="2" type="ORF">DVJ83_08975</name>
</gene>
<evidence type="ECO:0000313" key="3">
    <source>
        <dbReference type="Proteomes" id="UP000253744"/>
    </source>
</evidence>
<keyword evidence="1" id="KW-1133">Transmembrane helix</keyword>
<dbReference type="RefSeq" id="WP_114672112.1">
    <property type="nucleotide sequence ID" value="NZ_CP031158.1"/>
</dbReference>
<dbReference type="Proteomes" id="UP000253744">
    <property type="component" value="Chromosome"/>
</dbReference>
<feature type="transmembrane region" description="Helical" evidence="1">
    <location>
        <begin position="90"/>
        <end position="113"/>
    </location>
</feature>
<name>A0A345IHT6_9DEIO</name>
<feature type="transmembrane region" description="Helical" evidence="1">
    <location>
        <begin position="133"/>
        <end position="149"/>
    </location>
</feature>
<protein>
    <submittedName>
        <fullName evidence="2">Uncharacterized protein</fullName>
    </submittedName>
</protein>
<keyword evidence="1" id="KW-0812">Transmembrane</keyword>
<proteinExistence type="predicted"/>
<dbReference type="KEGG" id="dwu:DVJ83_08975"/>
<keyword evidence="1" id="KW-0472">Membrane</keyword>
<feature type="transmembrane region" description="Helical" evidence="1">
    <location>
        <begin position="46"/>
        <end position="69"/>
    </location>
</feature>
<accession>A0A345IHT6</accession>
<evidence type="ECO:0000313" key="2">
    <source>
        <dbReference type="EMBL" id="AXG99258.1"/>
    </source>
</evidence>
<evidence type="ECO:0000256" key="1">
    <source>
        <dbReference type="SAM" id="Phobius"/>
    </source>
</evidence>
<dbReference type="EMBL" id="CP031158">
    <property type="protein sequence ID" value="AXG99258.1"/>
    <property type="molecule type" value="Genomic_DNA"/>
</dbReference>
<dbReference type="AlphaFoldDB" id="A0A345IHT6"/>
<organism evidence="2 3">
    <name type="scientific">Deinococcus wulumuqiensis</name>
    <dbReference type="NCBI Taxonomy" id="980427"/>
    <lineage>
        <taxon>Bacteria</taxon>
        <taxon>Thermotogati</taxon>
        <taxon>Deinococcota</taxon>
        <taxon>Deinococci</taxon>
        <taxon>Deinococcales</taxon>
        <taxon>Deinococcaceae</taxon>
        <taxon>Deinococcus</taxon>
    </lineage>
</organism>
<dbReference type="STRING" id="1288484.GCA_000348665_01985"/>